<dbReference type="Pfam" id="PF24113">
    <property type="entry name" value="DUF7387"/>
    <property type="match status" value="1"/>
</dbReference>
<accession>W0JIG4</accession>
<dbReference type="RefSeq" id="WP_049951579.1">
    <property type="nucleotide sequence ID" value="NZ_CP007055.1"/>
</dbReference>
<dbReference type="HOGENOM" id="CLU_194242_0_0_2"/>
<name>W0JIG4_9EURY</name>
<evidence type="ECO:0008006" key="3">
    <source>
        <dbReference type="Google" id="ProtNLM"/>
    </source>
</evidence>
<dbReference type="EMBL" id="CP007055">
    <property type="protein sequence ID" value="AHF98393.1"/>
    <property type="molecule type" value="Genomic_DNA"/>
</dbReference>
<evidence type="ECO:0000313" key="1">
    <source>
        <dbReference type="EMBL" id="AHF98393.1"/>
    </source>
</evidence>
<evidence type="ECO:0000313" key="2">
    <source>
        <dbReference type="Proteomes" id="UP000019024"/>
    </source>
</evidence>
<dbReference type="InterPro" id="IPR055811">
    <property type="entry name" value="DUF7387"/>
</dbReference>
<dbReference type="AlphaFoldDB" id="W0JIG4"/>
<organism evidence="1 2">
    <name type="scientific">Halostagnicola larsenii XH-48</name>
    <dbReference type="NCBI Taxonomy" id="797299"/>
    <lineage>
        <taxon>Archaea</taxon>
        <taxon>Methanobacteriati</taxon>
        <taxon>Methanobacteriota</taxon>
        <taxon>Stenosarchaea group</taxon>
        <taxon>Halobacteria</taxon>
        <taxon>Halobacteriales</taxon>
        <taxon>Natrialbaceae</taxon>
        <taxon>Halostagnicola</taxon>
    </lineage>
</organism>
<dbReference type="KEGG" id="hlr:HALLA_05365"/>
<proteinExistence type="predicted"/>
<dbReference type="STRING" id="797299.HALLA_05365"/>
<dbReference type="eggNOG" id="arCOG02411">
    <property type="taxonomic scope" value="Archaea"/>
</dbReference>
<sequence length="69" mass="7368">MTSDARDAGDLADDESITVTVENELYIAEDTETGVSSQGQTEEAALENLAATLETYHEGSQDDDGGDWL</sequence>
<dbReference type="GeneID" id="25143935"/>
<gene>
    <name evidence="1" type="ORF">HALLA_05365</name>
</gene>
<dbReference type="OrthoDB" id="201961at2157"/>
<dbReference type="Proteomes" id="UP000019024">
    <property type="component" value="Chromosome"/>
</dbReference>
<reference evidence="1 2" key="1">
    <citation type="submission" date="2014-01" db="EMBL/GenBank/DDBJ databases">
        <authorList>
            <consortium name="DOE Joint Genome Institute"/>
            <person name="Anderson I."/>
            <person name="Huntemann M."/>
            <person name="Han J."/>
            <person name="Chen A."/>
            <person name="Kyrpides N."/>
            <person name="Mavromatis K."/>
            <person name="Markowitz V."/>
            <person name="Palaniappan K."/>
            <person name="Ivanova N."/>
            <person name="Schaumberg A."/>
            <person name="Pati A."/>
            <person name="Liolios K."/>
            <person name="Nordberg H.P."/>
            <person name="Cantor M.N."/>
            <person name="Hua S.X."/>
            <person name="Woyke T."/>
        </authorList>
    </citation>
    <scope>NUCLEOTIDE SEQUENCE [LARGE SCALE GENOMIC DNA]</scope>
    <source>
        <strain evidence="1 2">XH-48</strain>
    </source>
</reference>
<keyword evidence="2" id="KW-1185">Reference proteome</keyword>
<protein>
    <recommendedName>
        <fullName evidence="3">HicB-like antitoxin of toxin-antitoxin system domain-containing protein</fullName>
    </recommendedName>
</protein>